<evidence type="ECO:0000259" key="2">
    <source>
        <dbReference type="Pfam" id="PF20441"/>
    </source>
</evidence>
<organism evidence="3 4">
    <name type="scientific">Billgrantia desiderata</name>
    <dbReference type="NCBI Taxonomy" id="52021"/>
    <lineage>
        <taxon>Bacteria</taxon>
        <taxon>Pseudomonadati</taxon>
        <taxon>Pseudomonadota</taxon>
        <taxon>Gammaproteobacteria</taxon>
        <taxon>Oceanospirillales</taxon>
        <taxon>Halomonadaceae</taxon>
        <taxon>Billgrantia</taxon>
    </lineage>
</organism>
<dbReference type="Pfam" id="PF20441">
    <property type="entry name" value="TerL_nuclease"/>
    <property type="match status" value="1"/>
</dbReference>
<evidence type="ECO:0000259" key="1">
    <source>
        <dbReference type="Pfam" id="PF03354"/>
    </source>
</evidence>
<dbReference type="InterPro" id="IPR027417">
    <property type="entry name" value="P-loop_NTPase"/>
</dbReference>
<dbReference type="Gene3D" id="3.40.50.300">
    <property type="entry name" value="P-loop containing nucleotide triphosphate hydrolases"/>
    <property type="match status" value="1"/>
</dbReference>
<dbReference type="AlphaFoldDB" id="A0AAW4YW66"/>
<dbReference type="Proteomes" id="UP001320178">
    <property type="component" value="Unassembled WGS sequence"/>
</dbReference>
<gene>
    <name evidence="3" type="ORF">HOP61_13325</name>
</gene>
<reference evidence="3" key="1">
    <citation type="submission" date="2020-05" db="EMBL/GenBank/DDBJ databases">
        <authorList>
            <person name="Wang L."/>
            <person name="Shao Z."/>
        </authorList>
    </citation>
    <scope>NUCLEOTIDE SEQUENCE</scope>
    <source>
        <strain evidence="3">MCCC 1A05776</strain>
    </source>
</reference>
<feature type="domain" description="Terminase large subunit-like ATPase" evidence="1">
    <location>
        <begin position="48"/>
        <end position="190"/>
    </location>
</feature>
<evidence type="ECO:0000313" key="3">
    <source>
        <dbReference type="EMBL" id="MCE8052286.1"/>
    </source>
</evidence>
<proteinExistence type="predicted"/>
<dbReference type="PANTHER" id="PTHR41287">
    <property type="match status" value="1"/>
</dbReference>
<dbReference type="EMBL" id="JABFTS010000005">
    <property type="protein sequence ID" value="MCE8052286.1"/>
    <property type="molecule type" value="Genomic_DNA"/>
</dbReference>
<dbReference type="Pfam" id="PF03354">
    <property type="entry name" value="TerL_ATPase"/>
    <property type="match status" value="1"/>
</dbReference>
<reference evidence="3" key="2">
    <citation type="journal article" date="2021" name="Front. Microbiol.">
        <title>Aerobic Denitrification and Heterotrophic Sulfur Oxidation in the Genus Halomonas Revealed by Six Novel Species Characterizations and Genome-Based Analysis.</title>
        <authorList>
            <person name="Wang L."/>
            <person name="Shao Z."/>
        </authorList>
    </citation>
    <scope>NUCLEOTIDE SEQUENCE</scope>
    <source>
        <strain evidence="3">MCCC 1A05776</strain>
    </source>
</reference>
<feature type="domain" description="Terminase large subunit-like endonuclease" evidence="2">
    <location>
        <begin position="244"/>
        <end position="487"/>
    </location>
</feature>
<dbReference type="RefSeq" id="WP_234239754.1">
    <property type="nucleotide sequence ID" value="NZ_JABFTS010000005.1"/>
</dbReference>
<accession>A0AAW4YW66</accession>
<dbReference type="GO" id="GO:0004519">
    <property type="term" value="F:endonuclease activity"/>
    <property type="evidence" value="ECO:0007669"/>
    <property type="project" value="InterPro"/>
</dbReference>
<dbReference type="InterPro" id="IPR005021">
    <property type="entry name" value="Terminase_largesu-like"/>
</dbReference>
<protein>
    <submittedName>
        <fullName evidence="3">Terminase</fullName>
    </submittedName>
</protein>
<name>A0AAW4YW66_9GAMM</name>
<dbReference type="InterPro" id="IPR046462">
    <property type="entry name" value="TerL_nuclease"/>
</dbReference>
<comment type="caution">
    <text evidence="3">The sequence shown here is derived from an EMBL/GenBank/DDBJ whole genome shotgun (WGS) entry which is preliminary data.</text>
</comment>
<evidence type="ECO:0000313" key="4">
    <source>
        <dbReference type="Proteomes" id="UP001320178"/>
    </source>
</evidence>
<sequence length="508" mass="56326">MDVSRAERNIQWIEEHCYIPDGKLVGQQVRLSEAQKDWLRTLYGTPTRTFILSMPRKNAKTALTAFLLLLHLVGPEAVRNGQLYSSAQSRDQAAILFKYAAASVRMSPSLREFVTIKDTAKSLECPGLGTVYRALSAEAKTAHGLSPVFIVHDELGQVRGPRSELYDTLETGSAAHENPLSVIISTQAATDNDLLSLLIDDALSGADPAKKVILYTCNNDKIDAFSEEALALANPHWFDFMNRNEVLSIAKTAKRMPSQESAYRNLHLNQRVEASDPFVSKQVWQDNGQIPDDWRGQKVWAGLDLSSVSDLTSLVLVTERGDVFNFSWLPADGIHEKSRRDRVAWDTWADQGHISLCPGRSISYDFVAAELLEIFEECDIQGIAFDRYGFKYLRSSLEAAGFTEGMLEKFVDFGQGFISMGPALRTLETLLLDSKLRHGNNPILQMCAANAVTTTDPAGNRKFAKPGGKDSSRKIDSMVALAMAVGIRQSVEIETKTKTITVDSLHFF</sequence>
<dbReference type="InterPro" id="IPR046461">
    <property type="entry name" value="TerL_ATPase"/>
</dbReference>
<dbReference type="PANTHER" id="PTHR41287:SF1">
    <property type="entry name" value="PROTEIN YMFN"/>
    <property type="match status" value="1"/>
</dbReference>